<reference evidence="5" key="1">
    <citation type="journal article" date="2019" name="Int. J. Syst. Evol. Microbiol.">
        <title>The Global Catalogue of Microorganisms (GCM) 10K type strain sequencing project: providing services to taxonomists for standard genome sequencing and annotation.</title>
        <authorList>
            <consortium name="The Broad Institute Genomics Platform"/>
            <consortium name="The Broad Institute Genome Sequencing Center for Infectious Disease"/>
            <person name="Wu L."/>
            <person name="Ma J."/>
        </authorList>
    </citation>
    <scope>NUCLEOTIDE SEQUENCE [LARGE SCALE GENOMIC DNA]</scope>
    <source>
        <strain evidence="5">CGMCC 1.12770</strain>
    </source>
</reference>
<dbReference type="InterPro" id="IPR009057">
    <property type="entry name" value="Homeodomain-like_sf"/>
</dbReference>
<dbReference type="Gene3D" id="1.10.357.10">
    <property type="entry name" value="Tetracycline Repressor, domain 2"/>
    <property type="match status" value="1"/>
</dbReference>
<evidence type="ECO:0000313" key="5">
    <source>
        <dbReference type="Proteomes" id="UP000652153"/>
    </source>
</evidence>
<dbReference type="Gene3D" id="1.10.10.60">
    <property type="entry name" value="Homeodomain-like"/>
    <property type="match status" value="1"/>
</dbReference>
<dbReference type="PANTHER" id="PTHR43479">
    <property type="entry name" value="ACREF/ENVCD OPERON REPRESSOR-RELATED"/>
    <property type="match status" value="1"/>
</dbReference>
<keyword evidence="1 2" id="KW-0238">DNA-binding</keyword>
<dbReference type="InterPro" id="IPR001647">
    <property type="entry name" value="HTH_TetR"/>
</dbReference>
<dbReference type="EMBL" id="BMFU01000003">
    <property type="protein sequence ID" value="GGH56518.1"/>
    <property type="molecule type" value="Genomic_DNA"/>
</dbReference>
<accession>A0ABQ1ZBW3</accession>
<evidence type="ECO:0000256" key="1">
    <source>
        <dbReference type="ARBA" id="ARBA00023125"/>
    </source>
</evidence>
<feature type="DNA-binding region" description="H-T-H motif" evidence="2">
    <location>
        <begin position="27"/>
        <end position="46"/>
    </location>
</feature>
<dbReference type="InterPro" id="IPR036271">
    <property type="entry name" value="Tet_transcr_reg_TetR-rel_C_sf"/>
</dbReference>
<evidence type="ECO:0000256" key="2">
    <source>
        <dbReference type="PROSITE-ProRule" id="PRU00335"/>
    </source>
</evidence>
<dbReference type="Proteomes" id="UP000652153">
    <property type="component" value="Unassembled WGS sequence"/>
</dbReference>
<sequence length="196" mass="22512">MAPIDRRQQVIHAAAQSFAMFGYKATTMDQVAKIANVGKGTIYTFFTNKEQLFDQILVEVIQEMKNIAHREVHQESSFFENLFRVLDALLEFRRDHELLVKLSQELKDFGTLQAKAGLDKVEKVTSDFLARELEKARESGEIRDCDPQVVAFMMIRLYTALTADWSKLHEPLSKDEIKSYFRLFLMEGIAVTDKAG</sequence>
<dbReference type="PROSITE" id="PS50977">
    <property type="entry name" value="HTH_TETR_2"/>
    <property type="match status" value="1"/>
</dbReference>
<proteinExistence type="predicted"/>
<comment type="caution">
    <text evidence="4">The sequence shown here is derived from an EMBL/GenBank/DDBJ whole genome shotgun (WGS) entry which is preliminary data.</text>
</comment>
<dbReference type="RefSeq" id="WP_184189847.1">
    <property type="nucleotide sequence ID" value="NZ_BMFU01000003.1"/>
</dbReference>
<gene>
    <name evidence="4" type="ORF">GCM10008014_27260</name>
</gene>
<name>A0ABQ1ZBW3_9BACL</name>
<feature type="domain" description="HTH tetR-type" evidence="3">
    <location>
        <begin position="4"/>
        <end position="64"/>
    </location>
</feature>
<dbReference type="PROSITE" id="PS01081">
    <property type="entry name" value="HTH_TETR_1"/>
    <property type="match status" value="1"/>
</dbReference>
<dbReference type="PANTHER" id="PTHR43479:SF11">
    <property type="entry name" value="ACREF_ENVCD OPERON REPRESSOR-RELATED"/>
    <property type="match status" value="1"/>
</dbReference>
<keyword evidence="5" id="KW-1185">Reference proteome</keyword>
<dbReference type="Pfam" id="PF00440">
    <property type="entry name" value="TetR_N"/>
    <property type="match status" value="1"/>
</dbReference>
<evidence type="ECO:0000313" key="4">
    <source>
        <dbReference type="EMBL" id="GGH56518.1"/>
    </source>
</evidence>
<dbReference type="SUPFAM" id="SSF46689">
    <property type="entry name" value="Homeodomain-like"/>
    <property type="match status" value="1"/>
</dbReference>
<dbReference type="InterPro" id="IPR050624">
    <property type="entry name" value="HTH-type_Tx_Regulator"/>
</dbReference>
<protein>
    <submittedName>
        <fullName evidence="4">TetR family transcriptional regulator</fullName>
    </submittedName>
</protein>
<dbReference type="PRINTS" id="PR00455">
    <property type="entry name" value="HTHTETR"/>
</dbReference>
<dbReference type="SUPFAM" id="SSF48498">
    <property type="entry name" value="Tetracyclin repressor-like, C-terminal domain"/>
    <property type="match status" value="1"/>
</dbReference>
<evidence type="ECO:0000259" key="3">
    <source>
        <dbReference type="PROSITE" id="PS50977"/>
    </source>
</evidence>
<organism evidence="4 5">
    <name type="scientific">Paenibacillus silvae</name>
    <dbReference type="NCBI Taxonomy" id="1325358"/>
    <lineage>
        <taxon>Bacteria</taxon>
        <taxon>Bacillati</taxon>
        <taxon>Bacillota</taxon>
        <taxon>Bacilli</taxon>
        <taxon>Bacillales</taxon>
        <taxon>Paenibacillaceae</taxon>
        <taxon>Paenibacillus</taxon>
    </lineage>
</organism>
<dbReference type="InterPro" id="IPR023772">
    <property type="entry name" value="DNA-bd_HTH_TetR-type_CS"/>
</dbReference>